<dbReference type="InterPro" id="IPR006059">
    <property type="entry name" value="SBP"/>
</dbReference>
<dbReference type="Gene3D" id="3.40.190.10">
    <property type="entry name" value="Periplasmic binding protein-like II"/>
    <property type="match status" value="2"/>
</dbReference>
<evidence type="ECO:0000256" key="2">
    <source>
        <dbReference type="ARBA" id="ARBA00022448"/>
    </source>
</evidence>
<comment type="similarity">
    <text evidence="1">Belongs to the bacterial solute-binding protein 1 family.</text>
</comment>
<organism evidence="5 7">
    <name type="scientific">Streptomyces brevispora</name>
    <dbReference type="NCBI Taxonomy" id="887462"/>
    <lineage>
        <taxon>Bacteria</taxon>
        <taxon>Bacillati</taxon>
        <taxon>Actinomycetota</taxon>
        <taxon>Actinomycetes</taxon>
        <taxon>Kitasatosporales</taxon>
        <taxon>Streptomycetaceae</taxon>
        <taxon>Streptomyces</taxon>
    </lineage>
</organism>
<evidence type="ECO:0000256" key="1">
    <source>
        <dbReference type="ARBA" id="ARBA00008520"/>
    </source>
</evidence>
<dbReference type="GO" id="GO:0015768">
    <property type="term" value="P:maltose transport"/>
    <property type="evidence" value="ECO:0007669"/>
    <property type="project" value="TreeGrafter"/>
</dbReference>
<dbReference type="SUPFAM" id="SSF53850">
    <property type="entry name" value="Periplasmic binding protein-like II"/>
    <property type="match status" value="1"/>
</dbReference>
<evidence type="ECO:0000313" key="6">
    <source>
        <dbReference type="EMBL" id="WSC16188.1"/>
    </source>
</evidence>
<accession>A0A561UTI4</accession>
<dbReference type="PANTHER" id="PTHR30061:SF50">
    <property type="entry name" value="MALTOSE_MALTODEXTRIN-BINDING PERIPLASMIC PROTEIN"/>
    <property type="match status" value="1"/>
</dbReference>
<proteinExistence type="inferred from homology"/>
<dbReference type="GO" id="GO:0042956">
    <property type="term" value="P:maltodextrin transmembrane transport"/>
    <property type="evidence" value="ECO:0007669"/>
    <property type="project" value="TreeGrafter"/>
</dbReference>
<sequence>MRRGITATALVAALALAATACGSDDDKSNDASKSSGELSGTVTWWDTSTAGSEDKVFKKIAEGFEKKHPKVDVKYVNVPFGEAQNKFKNAAQSGSGAPDVIRSEVAWTPEFADLGYLAPLDGTPALQKADDFLKQAAASTKYKDKTYAVPQVIDSMGIFYNKKIFKAAGVEVPKTVAELKTVSKKIKDKTGNPGFYLRGDDAYWFLSFLYGEGGDMVDASSQSVTIDNPAGVKAMKVVKDLVDSGAAKTDATDGWENMQSSFKDGKVAMMINGPWAVADTYAGKEFKDKTNLGVAPVPAGSVAQGAPQGGHNLAVYAGSKNLDASYAFVDYMTSVKTQAQVTKELNLLPTRTSAYAQESVVDNEIVGFFKPVVESAVERPWIPETGSLFAPLVTEYTKVLTGQTTPEKAAKTTGDSYRKLLKGWK</sequence>
<keyword evidence="8" id="KW-1185">Reference proteome</keyword>
<dbReference type="Proteomes" id="UP000318186">
    <property type="component" value="Unassembled WGS sequence"/>
</dbReference>
<dbReference type="Pfam" id="PF01547">
    <property type="entry name" value="SBP_bac_1"/>
    <property type="match status" value="1"/>
</dbReference>
<keyword evidence="2" id="KW-0813">Transport</keyword>
<evidence type="ECO:0000313" key="8">
    <source>
        <dbReference type="Proteomes" id="UP001330827"/>
    </source>
</evidence>
<dbReference type="Proteomes" id="UP001330827">
    <property type="component" value="Chromosome"/>
</dbReference>
<dbReference type="RefSeq" id="WP_145763148.1">
    <property type="nucleotide sequence ID" value="NZ_CP109114.1"/>
</dbReference>
<name>A0A561UTI4_9ACTN</name>
<dbReference type="EMBL" id="VIWW01000001">
    <property type="protein sequence ID" value="TWG02676.1"/>
    <property type="molecule type" value="Genomic_DNA"/>
</dbReference>
<dbReference type="PROSITE" id="PS51257">
    <property type="entry name" value="PROKAR_LIPOPROTEIN"/>
    <property type="match status" value="1"/>
</dbReference>
<protein>
    <submittedName>
        <fullName evidence="5">Carbohydrate ABC transporter substrate-binding protein (CUT1 family)</fullName>
    </submittedName>
    <submittedName>
        <fullName evidence="6">Extracellular solute-binding protein</fullName>
    </submittedName>
</protein>
<dbReference type="EMBL" id="CP109114">
    <property type="protein sequence ID" value="WSC16188.1"/>
    <property type="molecule type" value="Genomic_DNA"/>
</dbReference>
<reference evidence="5 7" key="1">
    <citation type="submission" date="2019-06" db="EMBL/GenBank/DDBJ databases">
        <title>Sequencing the genomes of 1000 actinobacteria strains.</title>
        <authorList>
            <person name="Klenk H.-P."/>
        </authorList>
    </citation>
    <scope>NUCLEOTIDE SEQUENCE [LARGE SCALE GENOMIC DNA]</scope>
    <source>
        <strain evidence="5 7">DSM 42059</strain>
    </source>
</reference>
<keyword evidence="3 4" id="KW-0732">Signal</keyword>
<feature type="signal peptide" evidence="4">
    <location>
        <begin position="1"/>
        <end position="20"/>
    </location>
</feature>
<dbReference type="OrthoDB" id="9795467at2"/>
<feature type="chain" id="PRO_5022183164" evidence="4">
    <location>
        <begin position="21"/>
        <end position="425"/>
    </location>
</feature>
<evidence type="ECO:0000256" key="4">
    <source>
        <dbReference type="SAM" id="SignalP"/>
    </source>
</evidence>
<dbReference type="GO" id="GO:0055052">
    <property type="term" value="C:ATP-binding cassette (ABC) transporter complex, substrate-binding subunit-containing"/>
    <property type="evidence" value="ECO:0007669"/>
    <property type="project" value="TreeGrafter"/>
</dbReference>
<gene>
    <name evidence="5" type="ORF">FHX80_111086</name>
    <name evidence="6" type="ORF">OIE64_27410</name>
</gene>
<dbReference type="PANTHER" id="PTHR30061">
    <property type="entry name" value="MALTOSE-BINDING PERIPLASMIC PROTEIN"/>
    <property type="match status" value="1"/>
</dbReference>
<evidence type="ECO:0000313" key="7">
    <source>
        <dbReference type="Proteomes" id="UP000318186"/>
    </source>
</evidence>
<evidence type="ECO:0000256" key="3">
    <source>
        <dbReference type="ARBA" id="ARBA00022729"/>
    </source>
</evidence>
<dbReference type="AlphaFoldDB" id="A0A561UTI4"/>
<reference evidence="6 8" key="2">
    <citation type="submission" date="2022-10" db="EMBL/GenBank/DDBJ databases">
        <title>The complete genomes of actinobacterial strains from the NBC collection.</title>
        <authorList>
            <person name="Joergensen T.S."/>
            <person name="Alvarez Arevalo M."/>
            <person name="Sterndorff E.B."/>
            <person name="Faurdal D."/>
            <person name="Vuksanovic O."/>
            <person name="Mourched A.-S."/>
            <person name="Charusanti P."/>
            <person name="Shaw S."/>
            <person name="Blin K."/>
            <person name="Weber T."/>
        </authorList>
    </citation>
    <scope>NUCLEOTIDE SEQUENCE [LARGE SCALE GENOMIC DNA]</scope>
    <source>
        <strain evidence="6 8">NBC 01769</strain>
    </source>
</reference>
<evidence type="ECO:0000313" key="5">
    <source>
        <dbReference type="EMBL" id="TWG02676.1"/>
    </source>
</evidence>
<dbReference type="GO" id="GO:1901982">
    <property type="term" value="F:maltose binding"/>
    <property type="evidence" value="ECO:0007669"/>
    <property type="project" value="TreeGrafter"/>
</dbReference>